<protein>
    <recommendedName>
        <fullName evidence="4">Integral membrane protein</fullName>
    </recommendedName>
</protein>
<comment type="caution">
    <text evidence="2">The sequence shown here is derived from an EMBL/GenBank/DDBJ whole genome shotgun (WGS) entry which is preliminary data.</text>
</comment>
<gene>
    <name evidence="2" type="ORF">GCM10009801_64430</name>
</gene>
<evidence type="ECO:0008006" key="4">
    <source>
        <dbReference type="Google" id="ProtNLM"/>
    </source>
</evidence>
<dbReference type="Proteomes" id="UP001500016">
    <property type="component" value="Unassembled WGS sequence"/>
</dbReference>
<dbReference type="EMBL" id="BAAAPE010000016">
    <property type="protein sequence ID" value="GAA2095532.1"/>
    <property type="molecule type" value="Genomic_DNA"/>
</dbReference>
<sequence length="137" mass="14354">MVPEWRHFARGPRAVPEPVATPFIWLAASFGALALVGVLDLLGALDRTEFALAALSLLAGALGLRGRFAAAPGTALLCWALLNICATRPTGEISWAGHRDPEWVACLLAAAVIGTATGRVAHARAAYRRVTPYDGPG</sequence>
<keyword evidence="3" id="KW-1185">Reference proteome</keyword>
<organism evidence="2 3">
    <name type="scientific">Streptomyces albiaxialis</name>
    <dbReference type="NCBI Taxonomy" id="329523"/>
    <lineage>
        <taxon>Bacteria</taxon>
        <taxon>Bacillati</taxon>
        <taxon>Actinomycetota</taxon>
        <taxon>Actinomycetes</taxon>
        <taxon>Kitasatosporales</taxon>
        <taxon>Streptomycetaceae</taxon>
        <taxon>Streptomyces</taxon>
    </lineage>
</organism>
<accession>A0ABN2WPG5</accession>
<keyword evidence="1" id="KW-0812">Transmembrane</keyword>
<evidence type="ECO:0000256" key="1">
    <source>
        <dbReference type="SAM" id="Phobius"/>
    </source>
</evidence>
<reference evidence="2 3" key="1">
    <citation type="journal article" date="2019" name="Int. J. Syst. Evol. Microbiol.">
        <title>The Global Catalogue of Microorganisms (GCM) 10K type strain sequencing project: providing services to taxonomists for standard genome sequencing and annotation.</title>
        <authorList>
            <consortium name="The Broad Institute Genomics Platform"/>
            <consortium name="The Broad Institute Genome Sequencing Center for Infectious Disease"/>
            <person name="Wu L."/>
            <person name="Ma J."/>
        </authorList>
    </citation>
    <scope>NUCLEOTIDE SEQUENCE [LARGE SCALE GENOMIC DNA]</scope>
    <source>
        <strain evidence="2 3">JCM 15478</strain>
    </source>
</reference>
<feature type="transmembrane region" description="Helical" evidence="1">
    <location>
        <begin position="102"/>
        <end position="121"/>
    </location>
</feature>
<keyword evidence="1" id="KW-1133">Transmembrane helix</keyword>
<name>A0ABN2WPG5_9ACTN</name>
<feature type="transmembrane region" description="Helical" evidence="1">
    <location>
        <begin position="23"/>
        <end position="45"/>
    </location>
</feature>
<keyword evidence="1" id="KW-0472">Membrane</keyword>
<feature type="transmembrane region" description="Helical" evidence="1">
    <location>
        <begin position="57"/>
        <end position="82"/>
    </location>
</feature>
<evidence type="ECO:0000313" key="2">
    <source>
        <dbReference type="EMBL" id="GAA2095532.1"/>
    </source>
</evidence>
<proteinExistence type="predicted"/>
<evidence type="ECO:0000313" key="3">
    <source>
        <dbReference type="Proteomes" id="UP001500016"/>
    </source>
</evidence>